<dbReference type="PANTHER" id="PTHR42771:SF2">
    <property type="entry name" value="IRON(3+)-HYDROXAMATE IMPORT ATP-BINDING PROTEIN FHUC"/>
    <property type="match status" value="1"/>
</dbReference>
<evidence type="ECO:0000256" key="1">
    <source>
        <dbReference type="ARBA" id="ARBA00004202"/>
    </source>
</evidence>
<gene>
    <name evidence="12" type="ORF">GL284_17125</name>
</gene>
<dbReference type="EMBL" id="WMII01000020">
    <property type="protein sequence ID" value="MTH65990.1"/>
    <property type="molecule type" value="Genomic_DNA"/>
</dbReference>
<keyword evidence="5" id="KW-0410">Iron transport</keyword>
<dbReference type="GO" id="GO:0016887">
    <property type="term" value="F:ATP hydrolysis activity"/>
    <property type="evidence" value="ECO:0007669"/>
    <property type="project" value="InterPro"/>
</dbReference>
<organism evidence="12 13">
    <name type="scientific">Paracoccus shanxieyensis</name>
    <dbReference type="NCBI Taxonomy" id="2675752"/>
    <lineage>
        <taxon>Bacteria</taxon>
        <taxon>Pseudomonadati</taxon>
        <taxon>Pseudomonadota</taxon>
        <taxon>Alphaproteobacteria</taxon>
        <taxon>Rhodobacterales</taxon>
        <taxon>Paracoccaceae</taxon>
        <taxon>Paracoccus</taxon>
    </lineage>
</organism>
<dbReference type="Proteomes" id="UP000478740">
    <property type="component" value="Unassembled WGS sequence"/>
</dbReference>
<evidence type="ECO:0000256" key="3">
    <source>
        <dbReference type="ARBA" id="ARBA00022448"/>
    </source>
</evidence>
<evidence type="ECO:0000256" key="4">
    <source>
        <dbReference type="ARBA" id="ARBA00022475"/>
    </source>
</evidence>
<name>A0A6L6J3Z5_9RHOB</name>
<sequence>MTDPELSARKASIGYGRRLVVDGLDLQIPPARFTALLGPNGSGKSTILRSLAGLQPLHAGAILLDGKAIASLPTKSVARRIGFLAQGATAPEGMTVLDLVRQGRYPHRTVFGGWNKADTAAVEQALALTSTGHLRHHKLDTLSGGQRQRAWIAMTLAQQGGILLLDEPTTYLDLAHQIDLLELARDLIQTQGTTVVAVLHDLNQAARYADHLVLLKDGRIHSSGTPTATLTAPAIAEVFGVEVAILTDPETGTPLCLPRKSRTTRKPM</sequence>
<comment type="subcellular location">
    <subcellularLocation>
        <location evidence="1">Cell membrane</location>
        <topology evidence="1">Peripheral membrane protein</topology>
    </subcellularLocation>
</comment>
<evidence type="ECO:0000256" key="10">
    <source>
        <dbReference type="ARBA" id="ARBA00023136"/>
    </source>
</evidence>
<dbReference type="AlphaFoldDB" id="A0A6L6J3Z5"/>
<keyword evidence="3" id="KW-0813">Transport</keyword>
<dbReference type="GO" id="GO:0005524">
    <property type="term" value="F:ATP binding"/>
    <property type="evidence" value="ECO:0007669"/>
    <property type="project" value="UniProtKB-KW"/>
</dbReference>
<accession>A0A6L6J3Z5</accession>
<dbReference type="InterPro" id="IPR027417">
    <property type="entry name" value="P-loop_NTPase"/>
</dbReference>
<evidence type="ECO:0000256" key="7">
    <source>
        <dbReference type="ARBA" id="ARBA00022840"/>
    </source>
</evidence>
<comment type="caution">
    <text evidence="12">The sequence shown here is derived from an EMBL/GenBank/DDBJ whole genome shotgun (WGS) entry which is preliminary data.</text>
</comment>
<dbReference type="PANTHER" id="PTHR42771">
    <property type="entry name" value="IRON(3+)-HYDROXAMATE IMPORT ATP-BINDING PROTEIN FHUC"/>
    <property type="match status" value="1"/>
</dbReference>
<evidence type="ECO:0000256" key="5">
    <source>
        <dbReference type="ARBA" id="ARBA00022496"/>
    </source>
</evidence>
<evidence type="ECO:0000259" key="11">
    <source>
        <dbReference type="PROSITE" id="PS50893"/>
    </source>
</evidence>
<dbReference type="CDD" id="cd03214">
    <property type="entry name" value="ABC_Iron-Siderophores_B12_Hemin"/>
    <property type="match status" value="1"/>
</dbReference>
<keyword evidence="9" id="KW-0406">Ion transport</keyword>
<dbReference type="InterPro" id="IPR051535">
    <property type="entry name" value="Siderophore_ABC-ATPase"/>
</dbReference>
<dbReference type="InterPro" id="IPR003439">
    <property type="entry name" value="ABC_transporter-like_ATP-bd"/>
</dbReference>
<dbReference type="SMART" id="SM00382">
    <property type="entry name" value="AAA"/>
    <property type="match status" value="1"/>
</dbReference>
<keyword evidence="4" id="KW-1003">Cell membrane</keyword>
<evidence type="ECO:0000256" key="2">
    <source>
        <dbReference type="ARBA" id="ARBA00005417"/>
    </source>
</evidence>
<evidence type="ECO:0000313" key="13">
    <source>
        <dbReference type="Proteomes" id="UP000478740"/>
    </source>
</evidence>
<dbReference type="PROSITE" id="PS00211">
    <property type="entry name" value="ABC_TRANSPORTER_1"/>
    <property type="match status" value="1"/>
</dbReference>
<keyword evidence="6" id="KW-0547">Nucleotide-binding</keyword>
<proteinExistence type="inferred from homology"/>
<keyword evidence="8" id="KW-0408">Iron</keyword>
<dbReference type="PROSITE" id="PS50893">
    <property type="entry name" value="ABC_TRANSPORTER_2"/>
    <property type="match status" value="1"/>
</dbReference>
<dbReference type="InterPro" id="IPR017871">
    <property type="entry name" value="ABC_transporter-like_CS"/>
</dbReference>
<dbReference type="RefSeq" id="WP_155045824.1">
    <property type="nucleotide sequence ID" value="NZ_WMIH01000018.1"/>
</dbReference>
<reference evidence="12 13" key="1">
    <citation type="submission" date="2019-11" db="EMBL/GenBank/DDBJ databases">
        <authorList>
            <person name="Dong K."/>
        </authorList>
    </citation>
    <scope>NUCLEOTIDE SEQUENCE [LARGE SCALE GENOMIC DNA]</scope>
    <source>
        <strain evidence="12 13">DK608</strain>
    </source>
</reference>
<feature type="domain" description="ABC transporter" evidence="11">
    <location>
        <begin position="1"/>
        <end position="242"/>
    </location>
</feature>
<evidence type="ECO:0000313" key="12">
    <source>
        <dbReference type="EMBL" id="MTH65990.1"/>
    </source>
</evidence>
<keyword evidence="13" id="KW-1185">Reference proteome</keyword>
<evidence type="ECO:0000256" key="9">
    <source>
        <dbReference type="ARBA" id="ARBA00023065"/>
    </source>
</evidence>
<evidence type="ECO:0000256" key="6">
    <source>
        <dbReference type="ARBA" id="ARBA00022741"/>
    </source>
</evidence>
<comment type="similarity">
    <text evidence="2">Belongs to the ABC transporter superfamily.</text>
</comment>
<dbReference type="Gene3D" id="3.40.50.300">
    <property type="entry name" value="P-loop containing nucleotide triphosphate hydrolases"/>
    <property type="match status" value="1"/>
</dbReference>
<dbReference type="SUPFAM" id="SSF52540">
    <property type="entry name" value="P-loop containing nucleoside triphosphate hydrolases"/>
    <property type="match status" value="1"/>
</dbReference>
<keyword evidence="7 12" id="KW-0067">ATP-binding</keyword>
<protein>
    <submittedName>
        <fullName evidence="12">ATP-binding cassette domain-containing protein</fullName>
    </submittedName>
</protein>
<dbReference type="InterPro" id="IPR003593">
    <property type="entry name" value="AAA+_ATPase"/>
</dbReference>
<dbReference type="GO" id="GO:0006826">
    <property type="term" value="P:iron ion transport"/>
    <property type="evidence" value="ECO:0007669"/>
    <property type="project" value="UniProtKB-KW"/>
</dbReference>
<dbReference type="Pfam" id="PF00005">
    <property type="entry name" value="ABC_tran"/>
    <property type="match status" value="1"/>
</dbReference>
<dbReference type="GO" id="GO:0005886">
    <property type="term" value="C:plasma membrane"/>
    <property type="evidence" value="ECO:0007669"/>
    <property type="project" value="UniProtKB-SubCell"/>
</dbReference>
<evidence type="ECO:0000256" key="8">
    <source>
        <dbReference type="ARBA" id="ARBA00023004"/>
    </source>
</evidence>
<dbReference type="FunFam" id="3.40.50.300:FF:000134">
    <property type="entry name" value="Iron-enterobactin ABC transporter ATP-binding protein"/>
    <property type="match status" value="1"/>
</dbReference>
<keyword evidence="10" id="KW-0472">Membrane</keyword>